<evidence type="ECO:0000313" key="1">
    <source>
        <dbReference type="EMBL" id="MEQ2563142.1"/>
    </source>
</evidence>
<proteinExistence type="predicted"/>
<name>A0ABV1HLE1_9FIRM</name>
<comment type="caution">
    <text evidence="1">The sequence shown here is derived from an EMBL/GenBank/DDBJ whole genome shotgun (WGS) entry which is preliminary data.</text>
</comment>
<organism evidence="1 2">
    <name type="scientific">Ventrimonas faecis</name>
    <dbReference type="NCBI Taxonomy" id="3133170"/>
    <lineage>
        <taxon>Bacteria</taxon>
        <taxon>Bacillati</taxon>
        <taxon>Bacillota</taxon>
        <taxon>Clostridia</taxon>
        <taxon>Lachnospirales</taxon>
        <taxon>Lachnospiraceae</taxon>
        <taxon>Ventrimonas</taxon>
    </lineage>
</organism>
<evidence type="ECO:0000313" key="2">
    <source>
        <dbReference type="Proteomes" id="UP001437460"/>
    </source>
</evidence>
<dbReference type="EMBL" id="JBBMFJ010000014">
    <property type="protein sequence ID" value="MEQ2563142.1"/>
    <property type="molecule type" value="Genomic_DNA"/>
</dbReference>
<dbReference type="Proteomes" id="UP001437460">
    <property type="component" value="Unassembled WGS sequence"/>
</dbReference>
<sequence>MDKGRMVYVDESGKKLVTRRFLCDMRPVRSGCGMHIVNTFRYGGLRSAEEFLCFARRFARLYEGCEGEKEEELVREVLSGAATFWLEPESYCYVICGDTMTIYCGLEAAETVYRRADAFEPPVDESEFVTILETLKSGEEISAPAQDLIIHLLELLMRDRGSEISYYVYDLDFGRKFEPGLFSDREGYVDLSCDQALYRDLVRTGF</sequence>
<reference evidence="1 2" key="1">
    <citation type="submission" date="2024-03" db="EMBL/GenBank/DDBJ databases">
        <title>Human intestinal bacterial collection.</title>
        <authorList>
            <person name="Pauvert C."/>
            <person name="Hitch T.C.A."/>
            <person name="Clavel T."/>
        </authorList>
    </citation>
    <scope>NUCLEOTIDE SEQUENCE [LARGE SCALE GENOMIC DNA]</scope>
    <source>
        <strain evidence="1 2">CLA-AP-H27</strain>
    </source>
</reference>
<keyword evidence="2" id="KW-1185">Reference proteome</keyword>
<protein>
    <recommendedName>
        <fullName evidence="3">DUF3885 domain-containing protein</fullName>
    </recommendedName>
</protein>
<dbReference type="RefSeq" id="WP_349229341.1">
    <property type="nucleotide sequence ID" value="NZ_JBBMFJ010000014.1"/>
</dbReference>
<gene>
    <name evidence="1" type="ORF">WMO41_08195</name>
</gene>
<evidence type="ECO:0008006" key="3">
    <source>
        <dbReference type="Google" id="ProtNLM"/>
    </source>
</evidence>
<accession>A0ABV1HLE1</accession>